<feature type="domain" description="Beta-lactamase-related" evidence="2">
    <location>
        <begin position="12"/>
        <end position="365"/>
    </location>
</feature>
<dbReference type="InterPro" id="IPR001466">
    <property type="entry name" value="Beta-lactam-related"/>
</dbReference>
<accession>A0A3B1CH01</accession>
<sequence>MNIAAITNQMEEGLTTSVFSAAVLLVSHQNKIVFHEGFGQRRIKPNNKQTSVDLQTIFDLASLTKPLVTTAAIAQLLQQNRLCLHDPLQKFLPDFFGKKKSQVTIFHLLNHSSGLPAWQPYYQKIQAQEKKTPGFLGTRSAKQAIFKMAHAEGLKAHPGEISRYSDIGFILLGEVVEKICEMPLNTYFSKYIVSALKQSESFFPQRPENPQDIINTDTLHFAATEDSKWRKGVISGIVHDDNAYAMGGIAGHAGLFATAHGVYQLVQTWLDSIKGKGFLSPEIAEKFVSRQKNVMSPTGASWALGWDSPSVSSGRGSLKVSSSGHHFSPSSFGHLGFTGTSIWVDRTHELVVIFLSNRVHPSRENERIRSFRPKLHDLIFETLIHA</sequence>
<dbReference type="InterPro" id="IPR050789">
    <property type="entry name" value="Diverse_Enzym_Activities"/>
</dbReference>
<dbReference type="Gene3D" id="3.40.710.10">
    <property type="entry name" value="DD-peptidase/beta-lactamase superfamily"/>
    <property type="match status" value="1"/>
</dbReference>
<dbReference type="EMBL" id="UOGF01000029">
    <property type="protein sequence ID" value="VAX27502.1"/>
    <property type="molecule type" value="Genomic_DNA"/>
</dbReference>
<dbReference type="GO" id="GO:0016787">
    <property type="term" value="F:hydrolase activity"/>
    <property type="evidence" value="ECO:0007669"/>
    <property type="project" value="UniProtKB-KW"/>
</dbReference>
<evidence type="ECO:0000313" key="3">
    <source>
        <dbReference type="EMBL" id="VAX27502.1"/>
    </source>
</evidence>
<keyword evidence="1" id="KW-0378">Hydrolase</keyword>
<gene>
    <name evidence="3" type="ORF">MNBD_NITROSPIRAE01-386</name>
</gene>
<dbReference type="SUPFAM" id="SSF56601">
    <property type="entry name" value="beta-lactamase/transpeptidase-like"/>
    <property type="match status" value="1"/>
</dbReference>
<dbReference type="PANTHER" id="PTHR43283:SF11">
    <property type="entry name" value="BETA-LACTAMASE-RELATED DOMAIN-CONTAINING PROTEIN"/>
    <property type="match status" value="1"/>
</dbReference>
<dbReference type="AlphaFoldDB" id="A0A3B1CH01"/>
<evidence type="ECO:0000259" key="2">
    <source>
        <dbReference type="Pfam" id="PF00144"/>
    </source>
</evidence>
<organism evidence="3">
    <name type="scientific">hydrothermal vent metagenome</name>
    <dbReference type="NCBI Taxonomy" id="652676"/>
    <lineage>
        <taxon>unclassified sequences</taxon>
        <taxon>metagenomes</taxon>
        <taxon>ecological metagenomes</taxon>
    </lineage>
</organism>
<dbReference type="InterPro" id="IPR012338">
    <property type="entry name" value="Beta-lactam/transpept-like"/>
</dbReference>
<name>A0A3B1CH01_9ZZZZ</name>
<reference evidence="3" key="1">
    <citation type="submission" date="2018-06" db="EMBL/GenBank/DDBJ databases">
        <authorList>
            <person name="Zhirakovskaya E."/>
        </authorList>
    </citation>
    <scope>NUCLEOTIDE SEQUENCE</scope>
</reference>
<dbReference type="PANTHER" id="PTHR43283">
    <property type="entry name" value="BETA-LACTAMASE-RELATED"/>
    <property type="match status" value="1"/>
</dbReference>
<protein>
    <submittedName>
        <fullName evidence="3">Beta-lactamase class C-like and penicillin binding proteins (PBPs) superfamily</fullName>
    </submittedName>
</protein>
<dbReference type="Pfam" id="PF00144">
    <property type="entry name" value="Beta-lactamase"/>
    <property type="match status" value="1"/>
</dbReference>
<proteinExistence type="predicted"/>
<evidence type="ECO:0000256" key="1">
    <source>
        <dbReference type="ARBA" id="ARBA00022801"/>
    </source>
</evidence>